<gene>
    <name evidence="1" type="ORF">BN85412710</name>
</gene>
<dbReference type="AlphaFoldDB" id="U4KLR2"/>
<evidence type="ECO:0000313" key="1">
    <source>
        <dbReference type="EMBL" id="CCV64848.1"/>
    </source>
</evidence>
<dbReference type="EMBL" id="FO681347">
    <property type="protein sequence ID" value="CCV64848.1"/>
    <property type="molecule type" value="Genomic_DNA"/>
</dbReference>
<dbReference type="HOGENOM" id="CLU_2127995_0_0_14"/>
<dbReference type="KEGG" id="apal:BN85412710"/>
<dbReference type="Proteomes" id="UP000032740">
    <property type="component" value="Chromosome"/>
</dbReference>
<accession>U4KLR2</accession>
<evidence type="ECO:0000313" key="2">
    <source>
        <dbReference type="Proteomes" id="UP000032740"/>
    </source>
</evidence>
<name>U4KLR2_ALTPJ</name>
<reference evidence="1 2" key="1">
    <citation type="journal article" date="2013" name="J. Mol. Microbiol. Biotechnol.">
        <title>Analysis of the Complete Genomes of Acholeplasma brassicae , A. palmae and A. laidlawii and Their Comparison to the Obligate Parasites from ' Candidatus Phytoplasma'.</title>
        <authorList>
            <person name="Kube M."/>
            <person name="Siewert C."/>
            <person name="Migdoll A.M."/>
            <person name="Duduk B."/>
            <person name="Holz S."/>
            <person name="Rabus R."/>
            <person name="Seemuller E."/>
            <person name="Mitrovic J."/>
            <person name="Muller I."/>
            <person name="Buttner C."/>
            <person name="Reinhardt R."/>
        </authorList>
    </citation>
    <scope>NUCLEOTIDE SEQUENCE [LARGE SCALE GENOMIC DNA]</scope>
    <source>
        <strain evidence="1 2">J233</strain>
    </source>
</reference>
<proteinExistence type="predicted"/>
<organism evidence="1 2">
    <name type="scientific">Alteracholeplasma palmae (strain ATCC 49389 / J233)</name>
    <name type="common">Acholeplasma palmae</name>
    <dbReference type="NCBI Taxonomy" id="1318466"/>
    <lineage>
        <taxon>Bacteria</taxon>
        <taxon>Bacillati</taxon>
        <taxon>Mycoplasmatota</taxon>
        <taxon>Mollicutes</taxon>
        <taxon>Acholeplasmatales</taxon>
        <taxon>Acholeplasmataceae</taxon>
        <taxon>Acholeplasma</taxon>
    </lineage>
</organism>
<protein>
    <submittedName>
        <fullName evidence="1">Uncharacterized protein</fullName>
    </submittedName>
</protein>
<sequence length="112" mass="13267">MSQVEVYNRLFRFLEKVYSDKKIDDLGLLLGDMRILDDGKSADPAILNDWEKYFNKEIYDDEMIYTNIVLFLEEYACRIKSQDLKDLITYIKKGKKAFMKRLVNDSLHNSKA</sequence>
<dbReference type="RefSeq" id="WP_030003731.1">
    <property type="nucleotide sequence ID" value="NC_022538.1"/>
</dbReference>
<keyword evidence="2" id="KW-1185">Reference proteome</keyword>
<dbReference type="STRING" id="1318466.BN85412710"/>